<evidence type="ECO:0000313" key="2">
    <source>
        <dbReference type="EMBL" id="KAK3262898.1"/>
    </source>
</evidence>
<feature type="compositionally biased region" description="Pro residues" evidence="1">
    <location>
        <begin position="246"/>
        <end position="274"/>
    </location>
</feature>
<evidence type="ECO:0000313" key="3">
    <source>
        <dbReference type="Proteomes" id="UP001190700"/>
    </source>
</evidence>
<feature type="region of interest" description="Disordered" evidence="1">
    <location>
        <begin position="246"/>
        <end position="302"/>
    </location>
</feature>
<reference evidence="2 3" key="1">
    <citation type="journal article" date="2015" name="Genome Biol. Evol.">
        <title>Comparative Genomics of a Bacterivorous Green Alga Reveals Evolutionary Causalities and Consequences of Phago-Mixotrophic Mode of Nutrition.</title>
        <authorList>
            <person name="Burns J.A."/>
            <person name="Paasch A."/>
            <person name="Narechania A."/>
            <person name="Kim E."/>
        </authorList>
    </citation>
    <scope>NUCLEOTIDE SEQUENCE [LARGE SCALE GENOMIC DNA]</scope>
    <source>
        <strain evidence="2 3">PLY_AMNH</strain>
    </source>
</reference>
<dbReference type="EMBL" id="LGRX02015883">
    <property type="protein sequence ID" value="KAK3262898.1"/>
    <property type="molecule type" value="Genomic_DNA"/>
</dbReference>
<organism evidence="2 3">
    <name type="scientific">Cymbomonas tetramitiformis</name>
    <dbReference type="NCBI Taxonomy" id="36881"/>
    <lineage>
        <taxon>Eukaryota</taxon>
        <taxon>Viridiplantae</taxon>
        <taxon>Chlorophyta</taxon>
        <taxon>Pyramimonadophyceae</taxon>
        <taxon>Pyramimonadales</taxon>
        <taxon>Pyramimonadaceae</taxon>
        <taxon>Cymbomonas</taxon>
    </lineage>
</organism>
<proteinExistence type="predicted"/>
<name>A0AAE0FNC8_9CHLO</name>
<comment type="caution">
    <text evidence="2">The sequence shown here is derived from an EMBL/GenBank/DDBJ whole genome shotgun (WGS) entry which is preliminary data.</text>
</comment>
<protein>
    <submittedName>
        <fullName evidence="2">Uncharacterized protein</fullName>
    </submittedName>
</protein>
<gene>
    <name evidence="2" type="ORF">CYMTET_28275</name>
</gene>
<feature type="region of interest" description="Disordered" evidence="1">
    <location>
        <begin position="1"/>
        <end position="37"/>
    </location>
</feature>
<keyword evidence="3" id="KW-1185">Reference proteome</keyword>
<sequence>MSNADDDPASRPGVKKSRLRGMDSTSEEAFDPTTARGCGPLSRSVCTTWLSNPQGGRAEMSDAKQSTMCFPDWTNQWRFSGQSSSLKCFTNYASYQNPFCSVRSIPKRWRIWVTISPHPQGLRLAAAEHQEVVHRRRLPPGAALAVLRSMRRPNAFHHPHDLHEDPRGVVPREEQDWALQQLPPRVDLHALLVLFPITYLDSGASSWSNMVRDSPADVVRNSTKFSNAGAVSSSDVSRTIAVVKELPPPPPSTPPPMPSPPSQTLASPPPPSPPTADGLTYSPPTIANESSAYDLEAMRLGG</sequence>
<accession>A0AAE0FNC8</accession>
<feature type="compositionally biased region" description="Polar residues" evidence="1">
    <location>
        <begin position="282"/>
        <end position="291"/>
    </location>
</feature>
<dbReference type="Proteomes" id="UP001190700">
    <property type="component" value="Unassembled WGS sequence"/>
</dbReference>
<dbReference type="AlphaFoldDB" id="A0AAE0FNC8"/>
<evidence type="ECO:0000256" key="1">
    <source>
        <dbReference type="SAM" id="MobiDB-lite"/>
    </source>
</evidence>